<organism evidence="1 2">
    <name type="scientific">Thermanaerosceptrum fracticalcis</name>
    <dbReference type="NCBI Taxonomy" id="1712410"/>
    <lineage>
        <taxon>Bacteria</taxon>
        <taxon>Bacillati</taxon>
        <taxon>Bacillota</taxon>
        <taxon>Clostridia</taxon>
        <taxon>Eubacteriales</taxon>
        <taxon>Peptococcaceae</taxon>
        <taxon>Thermanaerosceptrum</taxon>
    </lineage>
</organism>
<evidence type="ECO:0000313" key="1">
    <source>
        <dbReference type="EMBL" id="QNB45879.1"/>
    </source>
</evidence>
<sequence length="360" mass="41235">MFDQKHYVPVLKWKRGEQIALKQLDASSRESLTPLIELVPVPYDYVNERPAKSIDDHLNGIGEELLNAWGEKRPVFIDPYWIDQSERMSNGLHPFYFILEDIRRNKMKAIPVTGTSRDKDYQQEVIKAHKKDGLGVCLRLEDEDFLDVKGAIIDLIKLLKVTPAETDIIIDLRSISTNDDSKNAIFALTLLKDLPSIMDWRTLTICASAFPETLSEIPANSIGIIPRSEWGVWKILKGKEHLFKRMPTFGDYAIAHPEYVDIDPRIMRMSGNIRYTTENSWLVVKGVQVKKNTWDQMHGLSAQLVNHPSFCGKGFSWGDEYVFNCSNRDCSSGNAETWRRVGTNHHLTYVTKQISNFFSS</sequence>
<gene>
    <name evidence="1" type="ORF">BR63_05835</name>
</gene>
<dbReference type="KEGG" id="tfr:BR63_05835"/>
<keyword evidence="2" id="KW-1185">Reference proteome</keyword>
<dbReference type="Pfam" id="PF14350">
    <property type="entry name" value="Beta_protein"/>
    <property type="match status" value="1"/>
</dbReference>
<dbReference type="AlphaFoldDB" id="A0A7G6E1C5"/>
<proteinExistence type="predicted"/>
<dbReference type="InterPro" id="IPR025683">
    <property type="entry name" value="Protein_beta"/>
</dbReference>
<evidence type="ECO:0008006" key="3">
    <source>
        <dbReference type="Google" id="ProtNLM"/>
    </source>
</evidence>
<name>A0A7G6E1C5_THEFR</name>
<dbReference type="OrthoDB" id="1492299at2"/>
<protein>
    <recommendedName>
        <fullName evidence="3">Beta protein</fullName>
    </recommendedName>
</protein>
<dbReference type="Proteomes" id="UP000515847">
    <property type="component" value="Chromosome"/>
</dbReference>
<reference evidence="1 2" key="1">
    <citation type="journal article" date="2019" name="Front. Microbiol.">
        <title>Thermoanaerosceptrum fracticalcis gen. nov. sp. nov., a Novel Fumarate-Fermenting Microorganism From a Deep Fractured Carbonate Aquifer of the US Great Basin.</title>
        <authorList>
            <person name="Hamilton-Brehm S.D."/>
            <person name="Stewart L.E."/>
            <person name="Zavarin M."/>
            <person name="Caldwell M."/>
            <person name="Lawson P.A."/>
            <person name="Onstott T.C."/>
            <person name="Grzymski J."/>
            <person name="Neveux I."/>
            <person name="Lollar B.S."/>
            <person name="Russell C.E."/>
            <person name="Moser D.P."/>
        </authorList>
    </citation>
    <scope>NUCLEOTIDE SEQUENCE [LARGE SCALE GENOMIC DNA]</scope>
    <source>
        <strain evidence="1 2">DRI-13</strain>
    </source>
</reference>
<dbReference type="EMBL" id="CP045798">
    <property type="protein sequence ID" value="QNB45879.1"/>
    <property type="molecule type" value="Genomic_DNA"/>
</dbReference>
<dbReference type="RefSeq" id="WP_034423617.1">
    <property type="nucleotide sequence ID" value="NZ_CP045798.1"/>
</dbReference>
<accession>A0A7G6E1C5</accession>
<evidence type="ECO:0000313" key="2">
    <source>
        <dbReference type="Proteomes" id="UP000515847"/>
    </source>
</evidence>